<evidence type="ECO:0000256" key="1">
    <source>
        <dbReference type="ARBA" id="ARBA00004713"/>
    </source>
</evidence>
<feature type="compositionally biased region" description="Basic and acidic residues" evidence="6">
    <location>
        <begin position="301"/>
        <end position="312"/>
    </location>
</feature>
<reference evidence="10" key="1">
    <citation type="submission" date="2016-10" db="EMBL/GenBank/DDBJ databases">
        <authorList>
            <person name="Varghese N."/>
            <person name="Submissions S."/>
        </authorList>
    </citation>
    <scope>NUCLEOTIDE SEQUENCE [LARGE SCALE GENOMIC DNA]</scope>
    <source>
        <strain evidence="10">IMMIB L-1606</strain>
    </source>
</reference>
<name>A0A1H1UZS2_9MICC</name>
<dbReference type="PANTHER" id="PTHR46969:SF1">
    <property type="entry name" value="BIFUNCTIONAL PROTEIN HLDE"/>
    <property type="match status" value="1"/>
</dbReference>
<keyword evidence="5" id="KW-0119">Carbohydrate metabolism</keyword>
<accession>A0A1H1UZS2</accession>
<dbReference type="NCBIfam" id="TIGR00125">
    <property type="entry name" value="cyt_tran_rel"/>
    <property type="match status" value="1"/>
</dbReference>
<evidence type="ECO:0000256" key="5">
    <source>
        <dbReference type="ARBA" id="ARBA00023277"/>
    </source>
</evidence>
<dbReference type="InterPro" id="IPR002173">
    <property type="entry name" value="Carboh/pur_kinase_PfkB_CS"/>
</dbReference>
<sequence>MRIVVVGDVMLDVDLSGEATRLSPDAPVPVVDVSGIRSRAGGAGLVARMLAGEGWPVTLVTVFGDDDAGRQLRGELAGVRLVSGPSGHPTPVKTRVRAGSHAVVRFDQGCGKPPVPEMSPAMLRAVEEAGAIIVADYGRGVAASPELRRLLARRTAEVPVIWDPHPSGPEPVPGVAVVTPNLAEATKAAATYASPASGDGAPGDPAAGVGRILLERWQGNAVLVTKGSDGAVLLQRDSVSPLDVPAPRVEAGDPCGAGDRLVAGLAVHLLAGSALPEAAGLAVNDAADFLGAGGVAALPDRSSDHGVVRDDGGDASGPTGASVERPADGPTRLRRATEPLLLARAVRGNGGTVVATGGCFDLLHAGHVRSLAAARELGDCLIVCLNSDSSVRRLKGAERPIIGQQDRAELLLAMECVDAVMVFDEDTPEVALDRLRPDIWVKGGDYKGSRLPEAELVESWGGRCVTVPYHPARSTTGLADALAKVS</sequence>
<dbReference type="RefSeq" id="WP_091717832.1">
    <property type="nucleotide sequence ID" value="NZ_LT629779.1"/>
</dbReference>
<dbReference type="PROSITE" id="PS00584">
    <property type="entry name" value="PFKB_KINASES_2"/>
    <property type="match status" value="1"/>
</dbReference>
<keyword evidence="4" id="KW-0511">Multifunctional enzyme</keyword>
<dbReference type="GO" id="GO:0033786">
    <property type="term" value="F:heptose-1-phosphate adenylyltransferase activity"/>
    <property type="evidence" value="ECO:0007669"/>
    <property type="project" value="TreeGrafter"/>
</dbReference>
<dbReference type="Proteomes" id="UP000198751">
    <property type="component" value="Chromosome I"/>
</dbReference>
<evidence type="ECO:0000313" key="10">
    <source>
        <dbReference type="Proteomes" id="UP000198751"/>
    </source>
</evidence>
<dbReference type="Pfam" id="PF01467">
    <property type="entry name" value="CTP_transf_like"/>
    <property type="match status" value="1"/>
</dbReference>
<dbReference type="OrthoDB" id="9802794at2"/>
<evidence type="ECO:0000313" key="9">
    <source>
        <dbReference type="EMBL" id="SDS78044.1"/>
    </source>
</evidence>
<organism evidence="9 10">
    <name type="scientific">Pseudarthrobacter equi</name>
    <dbReference type="NCBI Taxonomy" id="728066"/>
    <lineage>
        <taxon>Bacteria</taxon>
        <taxon>Bacillati</taxon>
        <taxon>Actinomycetota</taxon>
        <taxon>Actinomycetes</taxon>
        <taxon>Micrococcales</taxon>
        <taxon>Micrococcaceae</taxon>
        <taxon>Pseudarthrobacter</taxon>
    </lineage>
</organism>
<evidence type="ECO:0000259" key="7">
    <source>
        <dbReference type="Pfam" id="PF00294"/>
    </source>
</evidence>
<comment type="pathway">
    <text evidence="1">Bacterial outer membrane biogenesis; LPS core biosynthesis.</text>
</comment>
<evidence type="ECO:0000259" key="8">
    <source>
        <dbReference type="Pfam" id="PF01467"/>
    </source>
</evidence>
<gene>
    <name evidence="9" type="ORF">SAMN04489743_0841</name>
</gene>
<dbReference type="InterPro" id="IPR011611">
    <property type="entry name" value="PfkB_dom"/>
</dbReference>
<evidence type="ECO:0000256" key="4">
    <source>
        <dbReference type="ARBA" id="ARBA00023268"/>
    </source>
</evidence>
<dbReference type="GO" id="GO:0005829">
    <property type="term" value="C:cytosol"/>
    <property type="evidence" value="ECO:0007669"/>
    <property type="project" value="TreeGrafter"/>
</dbReference>
<keyword evidence="10" id="KW-1185">Reference proteome</keyword>
<dbReference type="Gene3D" id="3.40.1190.20">
    <property type="match status" value="1"/>
</dbReference>
<dbReference type="InterPro" id="IPR014729">
    <property type="entry name" value="Rossmann-like_a/b/a_fold"/>
</dbReference>
<dbReference type="SUPFAM" id="SSF52374">
    <property type="entry name" value="Nucleotidylyl transferase"/>
    <property type="match status" value="1"/>
</dbReference>
<dbReference type="AlphaFoldDB" id="A0A1H1UZS2"/>
<dbReference type="PANTHER" id="PTHR46969">
    <property type="entry name" value="BIFUNCTIONAL PROTEIN HLDE"/>
    <property type="match status" value="1"/>
</dbReference>
<evidence type="ECO:0000256" key="3">
    <source>
        <dbReference type="ARBA" id="ARBA00022777"/>
    </source>
</evidence>
<dbReference type="Pfam" id="PF00294">
    <property type="entry name" value="PfkB"/>
    <property type="match status" value="1"/>
</dbReference>
<dbReference type="UniPathway" id="UPA00958"/>
<dbReference type="InterPro" id="IPR029056">
    <property type="entry name" value="Ribokinase-like"/>
</dbReference>
<feature type="domain" description="Carbohydrate kinase PfkB" evidence="7">
    <location>
        <begin position="2"/>
        <end position="287"/>
    </location>
</feature>
<evidence type="ECO:0000256" key="2">
    <source>
        <dbReference type="ARBA" id="ARBA00022679"/>
    </source>
</evidence>
<dbReference type="Gene3D" id="3.40.50.620">
    <property type="entry name" value="HUPs"/>
    <property type="match status" value="1"/>
</dbReference>
<proteinExistence type="predicted"/>
<dbReference type="EMBL" id="LT629779">
    <property type="protein sequence ID" value="SDS78044.1"/>
    <property type="molecule type" value="Genomic_DNA"/>
</dbReference>
<dbReference type="InterPro" id="IPR004821">
    <property type="entry name" value="Cyt_trans-like"/>
</dbReference>
<feature type="region of interest" description="Disordered" evidence="6">
    <location>
        <begin position="301"/>
        <end position="331"/>
    </location>
</feature>
<evidence type="ECO:0000256" key="6">
    <source>
        <dbReference type="SAM" id="MobiDB-lite"/>
    </source>
</evidence>
<keyword evidence="3" id="KW-0418">Kinase</keyword>
<feature type="domain" description="Cytidyltransferase-like" evidence="8">
    <location>
        <begin position="356"/>
        <end position="446"/>
    </location>
</feature>
<dbReference type="SUPFAM" id="SSF53613">
    <property type="entry name" value="Ribokinase-like"/>
    <property type="match status" value="1"/>
</dbReference>
<keyword evidence="2" id="KW-0808">Transferase</keyword>
<dbReference type="GO" id="GO:0009244">
    <property type="term" value="P:lipopolysaccharide core region biosynthetic process"/>
    <property type="evidence" value="ECO:0007669"/>
    <property type="project" value="UniProtKB-UniPathway"/>
</dbReference>
<dbReference type="GO" id="GO:0033785">
    <property type="term" value="F:heptose 7-phosphate kinase activity"/>
    <property type="evidence" value="ECO:0007669"/>
    <property type="project" value="TreeGrafter"/>
</dbReference>
<protein>
    <submittedName>
        <fullName evidence="9">RfaE bifunctional protein, domain I/rfaE bifunctional protein, domain II</fullName>
    </submittedName>
</protein>